<protein>
    <submittedName>
        <fullName evidence="2">DUF975 family protein</fullName>
    </submittedName>
</protein>
<organism evidence="2 3">
    <name type="scientific">Mordavella massiliensis</name>
    <dbReference type="NCBI Taxonomy" id="1871024"/>
    <lineage>
        <taxon>Bacteria</taxon>
        <taxon>Bacillati</taxon>
        <taxon>Bacillota</taxon>
        <taxon>Clostridia</taxon>
        <taxon>Eubacteriales</taxon>
        <taxon>Clostridiaceae</taxon>
        <taxon>Mordavella</taxon>
    </lineage>
</organism>
<gene>
    <name evidence="2" type="ORF">H6A20_01350</name>
</gene>
<dbReference type="Pfam" id="PF06161">
    <property type="entry name" value="DUF975"/>
    <property type="match status" value="1"/>
</dbReference>
<reference evidence="2" key="1">
    <citation type="submission" date="2020-08" db="EMBL/GenBank/DDBJ databases">
        <authorList>
            <person name="Cejkova D."/>
            <person name="Kubasova T."/>
            <person name="Jahodarova E."/>
            <person name="Rychlik I."/>
        </authorList>
    </citation>
    <scope>NUCLEOTIDE SEQUENCE</scope>
    <source>
        <strain evidence="2">An582</strain>
    </source>
</reference>
<dbReference type="PANTHER" id="PTHR40076">
    <property type="entry name" value="MEMBRANE PROTEIN-RELATED"/>
    <property type="match status" value="1"/>
</dbReference>
<dbReference type="InterPro" id="IPR010540">
    <property type="entry name" value="CmpB_TMEM229"/>
</dbReference>
<feature type="transmembrane region" description="Helical" evidence="1">
    <location>
        <begin position="260"/>
        <end position="279"/>
    </location>
</feature>
<reference evidence="2" key="2">
    <citation type="journal article" date="2021" name="Sci. Rep.">
        <title>The distribution of antibiotic resistance genes in chicken gut microbiota commensals.</title>
        <authorList>
            <person name="Juricova H."/>
            <person name="Matiasovicova J."/>
            <person name="Kubasova T."/>
            <person name="Cejkova D."/>
            <person name="Rychlik I."/>
        </authorList>
    </citation>
    <scope>NUCLEOTIDE SEQUENCE</scope>
    <source>
        <strain evidence="2">An582</strain>
    </source>
</reference>
<feature type="transmembrane region" description="Helical" evidence="1">
    <location>
        <begin position="20"/>
        <end position="40"/>
    </location>
</feature>
<keyword evidence="1" id="KW-0812">Transmembrane</keyword>
<feature type="transmembrane region" description="Helical" evidence="1">
    <location>
        <begin position="460"/>
        <end position="478"/>
    </location>
</feature>
<dbReference type="InterPro" id="IPR010380">
    <property type="entry name" value="DUF975"/>
</dbReference>
<dbReference type="PANTHER" id="PTHR40076:SF1">
    <property type="entry name" value="MEMBRANE PROTEIN"/>
    <property type="match status" value="1"/>
</dbReference>
<dbReference type="AlphaFoldDB" id="A0A938X899"/>
<evidence type="ECO:0000313" key="2">
    <source>
        <dbReference type="EMBL" id="MBM6947310.1"/>
    </source>
</evidence>
<dbReference type="EMBL" id="JACJKS010000002">
    <property type="protein sequence ID" value="MBM6947310.1"/>
    <property type="molecule type" value="Genomic_DNA"/>
</dbReference>
<feature type="transmembrane region" description="Helical" evidence="1">
    <location>
        <begin position="485"/>
        <end position="509"/>
    </location>
</feature>
<keyword evidence="1" id="KW-1133">Transmembrane helix</keyword>
<sequence length="612" mass="69331">MPGRKEMKRRARRALKRHYILYVALFLIAAYIGAEFSSSLEVLDVTPAPGYEAQERLERPSDLNGGITGVMRDIFAGDEEAAGELAYENEEAQIARAVQESPALGRTRGVLARMVNSVSSGSFVVSLLAALHSLVGSENAAILLLILLGTAVLFAVWFFFINVFTVITRRVLLEGRTYEKVPFQRILFLLRVRKWTKVCCTMFLVSFYQMLWNFTIIGGIIKHYSYYLVPYIAAENPDIAPGEAIRLSRRLMKGHKWECFVFGLSFLPWALLGGLTAGLSELLYSNAYRAAAFTEYYAGIREAAKREHVKGSELMNDTYLFEMPEDELIYLAYEDVISALVRPSRDVLQLKGVRKFFADWFGVLLTNTKKEREYEKMQACRVKMELLKGAVDRKTYPSRLSAVPEVQKRSRIETIHYLRHYSVWSVILLFFIFSFAGWMWEVSIHLVTDGEFVNRGVLHGPWLPIYGGGGVLILLLLNKLRKRPVLEFVGIVILCGCVEYTTSVVLEILHNGERWWDYSGYFLNLNGRICAEGLFVFGIGGIAIVYMLAPLLDNQIQRLHPAVLIPLCLLLITGFAVDNVYSAEHPNSGRGITDYEERTACLQSTCPPYTYL</sequence>
<proteinExistence type="predicted"/>
<feature type="transmembrane region" description="Helical" evidence="1">
    <location>
        <begin position="529"/>
        <end position="552"/>
    </location>
</feature>
<feature type="transmembrane region" description="Helical" evidence="1">
    <location>
        <begin position="141"/>
        <end position="167"/>
    </location>
</feature>
<feature type="transmembrane region" description="Helical" evidence="1">
    <location>
        <begin position="198"/>
        <end position="221"/>
    </location>
</feature>
<feature type="transmembrane region" description="Helical" evidence="1">
    <location>
        <begin position="559"/>
        <end position="577"/>
    </location>
</feature>
<accession>A0A938X899</accession>
<evidence type="ECO:0000313" key="3">
    <source>
        <dbReference type="Proteomes" id="UP000705508"/>
    </source>
</evidence>
<evidence type="ECO:0000256" key="1">
    <source>
        <dbReference type="SAM" id="Phobius"/>
    </source>
</evidence>
<keyword evidence="1" id="KW-0472">Membrane</keyword>
<comment type="caution">
    <text evidence="2">The sequence shown here is derived from an EMBL/GenBank/DDBJ whole genome shotgun (WGS) entry which is preliminary data.</text>
</comment>
<dbReference type="Pfam" id="PF06541">
    <property type="entry name" value="ABC_trans_CmpB"/>
    <property type="match status" value="1"/>
</dbReference>
<dbReference type="Proteomes" id="UP000705508">
    <property type="component" value="Unassembled WGS sequence"/>
</dbReference>
<name>A0A938X899_9CLOT</name>
<feature type="transmembrane region" description="Helical" evidence="1">
    <location>
        <begin position="421"/>
        <end position="440"/>
    </location>
</feature>